<dbReference type="RefSeq" id="WP_154780703.1">
    <property type="nucleotide sequence ID" value="NZ_WMBC01000011.1"/>
</dbReference>
<evidence type="ECO:0008006" key="5">
    <source>
        <dbReference type="Google" id="ProtNLM"/>
    </source>
</evidence>
<evidence type="ECO:0000256" key="2">
    <source>
        <dbReference type="SAM" id="SignalP"/>
    </source>
</evidence>
<dbReference type="InterPro" id="IPR013378">
    <property type="entry name" value="InlB-like_B-rpt"/>
</dbReference>
<evidence type="ECO:0000313" key="4">
    <source>
        <dbReference type="Proteomes" id="UP000437824"/>
    </source>
</evidence>
<dbReference type="Pfam" id="PF09479">
    <property type="entry name" value="Flg_new"/>
    <property type="match status" value="1"/>
</dbReference>
<name>A0A844GN67_9FIRM</name>
<dbReference type="Gene3D" id="3.40.50.1110">
    <property type="entry name" value="SGNH hydrolase"/>
    <property type="match status" value="1"/>
</dbReference>
<dbReference type="AlphaFoldDB" id="A0A844GN67"/>
<keyword evidence="2" id="KW-0732">Signal</keyword>
<sequence>MNIKKILCGVLAGLLLCMGTPGNVLEAQGKSTVSNLFSNGTETKPELNSQPVVTFRYSNGKIYKRYTVSNGKLKLPSMANKKGCTFMGWSKVKGRTANPAYESGDTITVKSNMNLYAVEFRRSAEPNLSGKNIQMPRKYSRVIFVGDSRTYAMGKVVSEKFGKNAFPDVYFVAKTGSTLDWLESTGESNLMNILASGNGKTAVIFNHGVNDLNHNWSNVNVKSLANTYTSYMKKLGRTLQKKNCDLYYMSVNPLNSGTSARLGRHDPQEIRQFNQRLCRQLGGMYQFIDTYFYLRKNGYGTARWLDRQNEDDGLHYTYKTYKRIFSYCMKSINSLNVSGDYVSKKF</sequence>
<dbReference type="SUPFAM" id="SSF52266">
    <property type="entry name" value="SGNH hydrolase"/>
    <property type="match status" value="1"/>
</dbReference>
<proteinExistence type="predicted"/>
<dbReference type="Proteomes" id="UP000437824">
    <property type="component" value="Unassembled WGS sequence"/>
</dbReference>
<dbReference type="Gene3D" id="2.60.40.4270">
    <property type="entry name" value="Listeria-Bacteroides repeat domain"/>
    <property type="match status" value="1"/>
</dbReference>
<dbReference type="InterPro" id="IPR042229">
    <property type="entry name" value="Listeria/Bacterioides_rpt_sf"/>
</dbReference>
<organism evidence="3 4">
    <name type="scientific">Blautia luti DSM 14534 = JCM 17040</name>
    <dbReference type="NCBI Taxonomy" id="649762"/>
    <lineage>
        <taxon>Bacteria</taxon>
        <taxon>Bacillati</taxon>
        <taxon>Bacillota</taxon>
        <taxon>Clostridia</taxon>
        <taxon>Lachnospirales</taxon>
        <taxon>Lachnospiraceae</taxon>
        <taxon>Blautia</taxon>
    </lineage>
</organism>
<comment type="caution">
    <text evidence="3">The sequence shown here is derived from an EMBL/GenBank/DDBJ whole genome shotgun (WGS) entry which is preliminary data.</text>
</comment>
<dbReference type="GO" id="GO:0030313">
    <property type="term" value="C:cell envelope"/>
    <property type="evidence" value="ECO:0007669"/>
    <property type="project" value="UniProtKB-SubCell"/>
</dbReference>
<evidence type="ECO:0000313" key="3">
    <source>
        <dbReference type="EMBL" id="MTD62121.1"/>
    </source>
</evidence>
<dbReference type="EMBL" id="WMBC01000011">
    <property type="protein sequence ID" value="MTD62121.1"/>
    <property type="molecule type" value="Genomic_DNA"/>
</dbReference>
<accession>A0A844GN67</accession>
<gene>
    <name evidence="3" type="ORF">GKZ57_12910</name>
</gene>
<evidence type="ECO:0000256" key="1">
    <source>
        <dbReference type="ARBA" id="ARBA00004196"/>
    </source>
</evidence>
<comment type="subcellular location">
    <subcellularLocation>
        <location evidence="1">Cell envelope</location>
    </subcellularLocation>
</comment>
<reference evidence="3 4" key="1">
    <citation type="submission" date="2019-11" db="EMBL/GenBank/DDBJ databases">
        <title>Draft genome sequence of Blautia luti DSM 14534T, isolated from human stool.</title>
        <authorList>
            <person name="Ortiz R."/>
            <person name="Melis-Arcos F."/>
            <person name="Covarrubias P."/>
            <person name="Cardenas J.P."/>
            <person name="Perez-Donoso J."/>
            <person name="Almonacid D."/>
        </authorList>
    </citation>
    <scope>NUCLEOTIDE SEQUENCE [LARGE SCALE GENOMIC DNA]</scope>
    <source>
        <strain evidence="3 4">DSM 14534</strain>
    </source>
</reference>
<dbReference type="InterPro" id="IPR036514">
    <property type="entry name" value="SGNH_hydro_sf"/>
</dbReference>
<protein>
    <recommendedName>
        <fullName evidence="5">Repeat protein</fullName>
    </recommendedName>
</protein>
<feature type="chain" id="PRO_5033029043" description="Repeat protein" evidence="2">
    <location>
        <begin position="27"/>
        <end position="346"/>
    </location>
</feature>
<feature type="signal peptide" evidence="2">
    <location>
        <begin position="1"/>
        <end position="26"/>
    </location>
</feature>